<dbReference type="Proteomes" id="UP000031627">
    <property type="component" value="Chromosome"/>
</dbReference>
<dbReference type="SUPFAM" id="SSF102114">
    <property type="entry name" value="Radical SAM enzymes"/>
    <property type="match status" value="1"/>
</dbReference>
<accession>A0A090AQ70</accession>
<feature type="binding site" evidence="9">
    <location>
        <position position="83"/>
    </location>
    <ligand>
        <name>[4Fe-4S] cluster</name>
        <dbReference type="ChEBI" id="CHEBI:49883"/>
        <label>2</label>
        <note>4Fe-4S-S-AdoMet</note>
    </ligand>
</feature>
<dbReference type="HOGENOM" id="CLU_033144_2_1_6"/>
<dbReference type="NCBIfam" id="NF004019">
    <property type="entry name" value="PRK05481.1"/>
    <property type="match status" value="1"/>
</dbReference>
<evidence type="ECO:0000256" key="5">
    <source>
        <dbReference type="ARBA" id="ARBA00022723"/>
    </source>
</evidence>
<dbReference type="RefSeq" id="WP_041062747.1">
    <property type="nucleotide sequence ID" value="NZ_AP014521.1"/>
</dbReference>
<keyword evidence="1 9" id="KW-0004">4Fe-4S</keyword>
<dbReference type="InterPro" id="IPR007197">
    <property type="entry name" value="rSAM"/>
</dbReference>
<dbReference type="GO" id="GO:0016992">
    <property type="term" value="F:lipoate synthase activity"/>
    <property type="evidence" value="ECO:0007669"/>
    <property type="project" value="UniProtKB-UniRule"/>
</dbReference>
<feature type="binding site" evidence="9">
    <location>
        <position position="80"/>
    </location>
    <ligand>
        <name>[4Fe-4S] cluster</name>
        <dbReference type="ChEBI" id="CHEBI:49883"/>
        <label>2</label>
        <note>4Fe-4S-S-AdoMet</note>
    </ligand>
</feature>
<comment type="similarity">
    <text evidence="9">Belongs to the radical SAM superfamily. Lipoyl synthase family.</text>
</comment>
<evidence type="ECO:0000256" key="1">
    <source>
        <dbReference type="ARBA" id="ARBA00022485"/>
    </source>
</evidence>
<keyword evidence="7 9" id="KW-0411">Iron-sulfur</keyword>
<evidence type="ECO:0000259" key="10">
    <source>
        <dbReference type="PROSITE" id="PS51918"/>
    </source>
</evidence>
<dbReference type="STRING" id="1410383.TGUWTKB_2480"/>
<dbReference type="GO" id="GO:0009249">
    <property type="term" value="P:protein lipoylation"/>
    <property type="evidence" value="ECO:0007669"/>
    <property type="project" value="UniProtKB-UniRule"/>
</dbReference>
<dbReference type="Gene3D" id="3.20.20.70">
    <property type="entry name" value="Aldolase class I"/>
    <property type="match status" value="1"/>
</dbReference>
<feature type="binding site" evidence="9">
    <location>
        <position position="55"/>
    </location>
    <ligand>
        <name>[4Fe-4S] cluster</name>
        <dbReference type="ChEBI" id="CHEBI:49883"/>
        <label>1</label>
    </ligand>
</feature>
<dbReference type="UniPathway" id="UPA00538">
    <property type="reaction ID" value="UER00593"/>
</dbReference>
<dbReference type="InterPro" id="IPR006638">
    <property type="entry name" value="Elp3/MiaA/NifB-like_rSAM"/>
</dbReference>
<dbReference type="NCBIfam" id="NF009544">
    <property type="entry name" value="PRK12928.1"/>
    <property type="match status" value="1"/>
</dbReference>
<dbReference type="KEGG" id="sbw:TGUWTKB_2480"/>
<dbReference type="CDD" id="cd01335">
    <property type="entry name" value="Radical_SAM"/>
    <property type="match status" value="1"/>
</dbReference>
<dbReference type="EC" id="2.8.1.8" evidence="9"/>
<dbReference type="AlphaFoldDB" id="A0A090AQ70"/>
<reference evidence="12" key="1">
    <citation type="submission" date="2013-11" db="EMBL/GenBank/DDBJ databases">
        <title>Symbiont-containing voluminous jelly as an extraordinary maternal gift for overwintering insect nymphs.</title>
        <authorList>
            <person name="Kaiwa N."/>
            <person name="Hosokawa T."/>
            <person name="Nikoh N."/>
            <person name="Meng X.Y."/>
            <person name="Tanahashi M."/>
            <person name="Moriyama M."/>
            <person name="Maeda T."/>
            <person name="Yamaguchi K."/>
            <person name="Shigenobu S."/>
            <person name="Ito M."/>
            <person name="Fukatsu T."/>
        </authorList>
    </citation>
    <scope>NUCLEOTIDE SEQUENCE [LARGE SCALE GENOMIC DNA]</scope>
    <source>
        <strain evidence="12">UwTKB</strain>
    </source>
</reference>
<feature type="binding site" evidence="9">
    <location>
        <position position="290"/>
    </location>
    <ligand>
        <name>[4Fe-4S] cluster</name>
        <dbReference type="ChEBI" id="CHEBI:49883"/>
        <label>1</label>
    </ligand>
</feature>
<keyword evidence="5 9" id="KW-0479">Metal-binding</keyword>
<dbReference type="HAMAP" id="MF_00206">
    <property type="entry name" value="Lipoyl_synth"/>
    <property type="match status" value="1"/>
</dbReference>
<evidence type="ECO:0000256" key="3">
    <source>
        <dbReference type="ARBA" id="ARBA00022679"/>
    </source>
</evidence>
<reference evidence="11 12" key="2">
    <citation type="journal article" date="2014" name="Curr. Biol.">
        <title>Symbiont-Supplemented Maternal Investment Underpinning Host's Ecological Adaptation.</title>
        <authorList>
            <person name="Kaiwa N."/>
            <person name="Hosokawa T."/>
            <person name="Nikoh N."/>
            <person name="Tanahashi M."/>
            <person name="Moriyama M."/>
            <person name="Meng X.Y."/>
            <person name="Maeda T."/>
            <person name="Yamaguchi K."/>
            <person name="Shigenobu S."/>
            <person name="Ito M."/>
            <person name="Fukatsu T."/>
        </authorList>
    </citation>
    <scope>NUCLEOTIDE SEQUENCE [LARGE SCALE GENOMIC DNA]</scope>
    <source>
        <strain evidence="11 12">UwTKB</strain>
    </source>
</reference>
<comment type="function">
    <text evidence="9">Catalyzes the radical-mediated insertion of two sulfur atoms into the C-6 and C-8 positions of the octanoyl moiety bound to the lipoyl domains of lipoate-dependent enzymes, thereby converting the octanoylated domains into lipoylated derivatives.</text>
</comment>
<dbReference type="EMBL" id="AP014521">
    <property type="protein sequence ID" value="BAP58492.1"/>
    <property type="molecule type" value="Genomic_DNA"/>
</dbReference>
<feature type="binding site" evidence="9">
    <location>
        <position position="50"/>
    </location>
    <ligand>
        <name>[4Fe-4S] cluster</name>
        <dbReference type="ChEBI" id="CHEBI:49883"/>
        <label>1</label>
    </ligand>
</feature>
<keyword evidence="3 9" id="KW-0808">Transferase</keyword>
<feature type="domain" description="Radical SAM core" evidence="10">
    <location>
        <begin position="62"/>
        <end position="279"/>
    </location>
</feature>
<keyword evidence="4 9" id="KW-0949">S-adenosyl-L-methionine</keyword>
<evidence type="ECO:0000256" key="2">
    <source>
        <dbReference type="ARBA" id="ARBA00022490"/>
    </source>
</evidence>
<comment type="subcellular location">
    <subcellularLocation>
        <location evidence="9">Cytoplasm</location>
    </subcellularLocation>
</comment>
<dbReference type="FunFam" id="3.20.20.70:FF:000040">
    <property type="entry name" value="Lipoyl synthase"/>
    <property type="match status" value="1"/>
</dbReference>
<dbReference type="SMART" id="SM00729">
    <property type="entry name" value="Elp3"/>
    <property type="match status" value="1"/>
</dbReference>
<feature type="binding site" evidence="9">
    <location>
        <position position="76"/>
    </location>
    <ligand>
        <name>[4Fe-4S] cluster</name>
        <dbReference type="ChEBI" id="CHEBI:49883"/>
        <label>2</label>
        <note>4Fe-4S-S-AdoMet</note>
    </ligand>
</feature>
<keyword evidence="6 9" id="KW-0408">Iron</keyword>
<evidence type="ECO:0000256" key="7">
    <source>
        <dbReference type="ARBA" id="ARBA00023014"/>
    </source>
</evidence>
<dbReference type="InterPro" id="IPR058240">
    <property type="entry name" value="rSAM_sf"/>
</dbReference>
<dbReference type="SFLD" id="SFLDS00029">
    <property type="entry name" value="Radical_SAM"/>
    <property type="match status" value="1"/>
</dbReference>
<comment type="pathway">
    <text evidence="9">Protein modification; protein lipoylation via endogenous pathway; protein N(6)-(lipoyl)lysine from octanoyl-[acyl-carrier-protein]: step 2/2.</text>
</comment>
<organism evidence="11 12">
    <name type="scientific">Candidatus Tachikawaea gelatinosa</name>
    <dbReference type="NCBI Taxonomy" id="1410383"/>
    <lineage>
        <taxon>Bacteria</taxon>
        <taxon>Pseudomonadati</taxon>
        <taxon>Pseudomonadota</taxon>
        <taxon>Gammaproteobacteria</taxon>
        <taxon>Enterobacterales</taxon>
        <taxon>Enterobacteriaceae</taxon>
        <taxon>Candidatus Tachikawaea</taxon>
    </lineage>
</organism>
<dbReference type="SFLD" id="SFLDG01058">
    <property type="entry name" value="lipoyl_synthase_like"/>
    <property type="match status" value="1"/>
</dbReference>
<dbReference type="SFLD" id="SFLDF00271">
    <property type="entry name" value="lipoyl_synthase"/>
    <property type="match status" value="1"/>
</dbReference>
<evidence type="ECO:0000256" key="8">
    <source>
        <dbReference type="ARBA" id="ARBA00047326"/>
    </source>
</evidence>
<dbReference type="GO" id="GO:0051539">
    <property type="term" value="F:4 iron, 4 sulfur cluster binding"/>
    <property type="evidence" value="ECO:0007669"/>
    <property type="project" value="UniProtKB-UniRule"/>
</dbReference>
<keyword evidence="2 9" id="KW-0963">Cytoplasm</keyword>
<dbReference type="NCBIfam" id="TIGR00510">
    <property type="entry name" value="lipA"/>
    <property type="match status" value="1"/>
</dbReference>
<dbReference type="InterPro" id="IPR003698">
    <property type="entry name" value="Lipoyl_synth"/>
</dbReference>
<dbReference type="OrthoDB" id="9787898at2"/>
<evidence type="ECO:0000256" key="6">
    <source>
        <dbReference type="ARBA" id="ARBA00023004"/>
    </source>
</evidence>
<evidence type="ECO:0000313" key="12">
    <source>
        <dbReference type="Proteomes" id="UP000031627"/>
    </source>
</evidence>
<dbReference type="PANTHER" id="PTHR10949:SF0">
    <property type="entry name" value="LIPOYL SYNTHASE, MITOCHONDRIAL"/>
    <property type="match status" value="1"/>
</dbReference>
<feature type="binding site" evidence="9">
    <location>
        <position position="61"/>
    </location>
    <ligand>
        <name>[4Fe-4S] cluster</name>
        <dbReference type="ChEBI" id="CHEBI:49883"/>
        <label>1</label>
    </ligand>
</feature>
<dbReference type="PROSITE" id="PS51918">
    <property type="entry name" value="RADICAL_SAM"/>
    <property type="match status" value="1"/>
</dbReference>
<comment type="cofactor">
    <cofactor evidence="9">
        <name>[4Fe-4S] cluster</name>
        <dbReference type="ChEBI" id="CHEBI:49883"/>
    </cofactor>
    <text evidence="9">Binds 2 [4Fe-4S] clusters per subunit. One cluster is coordinated with 3 cysteines and an exchangeable S-adenosyl-L-methionine.</text>
</comment>
<dbReference type="Pfam" id="PF04055">
    <property type="entry name" value="Radical_SAM"/>
    <property type="match status" value="1"/>
</dbReference>
<evidence type="ECO:0000313" key="11">
    <source>
        <dbReference type="EMBL" id="BAP58492.1"/>
    </source>
</evidence>
<evidence type="ECO:0000256" key="4">
    <source>
        <dbReference type="ARBA" id="ARBA00022691"/>
    </source>
</evidence>
<sequence length="297" mass="34046">MTYIPVKIINKSVQKTLQKPEWIKIKLPKDFSRIEEIKLIMRQNKLHSVCEEAACPNLPECFNRGTATFMILGNICTRKCPFCNVIHGRPHKPSDDEPKKLAKIIQKMSLKYVVITSVNRDDLKDGGANHFSQCIKVIRKNNSLTKIEILVPDFRNCVDIAIKAFKIATPDVFNHNIENVNRLYKIIRPGGNYKNSLNLLKKFKKIYPHIPTKSGIMVGLGEKLSEIFETMHDLRSSGVTRLTVGQYMQPSAEHLPIKRYFSLDEFQKIKEKAIEMGFQQATCGPFVRSSYHADKQI</sequence>
<evidence type="ECO:0000256" key="9">
    <source>
        <dbReference type="HAMAP-Rule" id="MF_00206"/>
    </source>
</evidence>
<protein>
    <recommendedName>
        <fullName evidence="9">Lipoyl synthase</fullName>
        <ecNumber evidence="9">2.8.1.8</ecNumber>
    </recommendedName>
    <alternativeName>
        <fullName evidence="9">Lip-syn</fullName>
        <shortName evidence="9">LS</shortName>
    </alternativeName>
    <alternativeName>
        <fullName evidence="9">Lipoate synthase</fullName>
    </alternativeName>
    <alternativeName>
        <fullName evidence="9">Lipoic acid synthase</fullName>
    </alternativeName>
    <alternativeName>
        <fullName evidence="9">Sulfur insertion protein LipA</fullName>
    </alternativeName>
</protein>
<dbReference type="InterPro" id="IPR013785">
    <property type="entry name" value="Aldolase_TIM"/>
</dbReference>
<dbReference type="PIRSF" id="PIRSF005963">
    <property type="entry name" value="Lipoyl_synth"/>
    <property type="match status" value="1"/>
</dbReference>
<name>A0A090AQ70_9ENTR</name>
<proteinExistence type="inferred from homology"/>
<dbReference type="GO" id="GO:0005737">
    <property type="term" value="C:cytoplasm"/>
    <property type="evidence" value="ECO:0007669"/>
    <property type="project" value="UniProtKB-SubCell"/>
</dbReference>
<keyword evidence="12" id="KW-1185">Reference proteome</keyword>
<dbReference type="PANTHER" id="PTHR10949">
    <property type="entry name" value="LIPOYL SYNTHASE"/>
    <property type="match status" value="1"/>
</dbReference>
<comment type="catalytic activity">
    <reaction evidence="8 9">
        <text>[[Fe-S] cluster scaffold protein carrying a second [4Fe-4S](2+) cluster] + N(6)-octanoyl-L-lysyl-[protein] + 2 oxidized [2Fe-2S]-[ferredoxin] + 2 S-adenosyl-L-methionine + 4 H(+) = [[Fe-S] cluster scaffold protein] + N(6)-[(R)-dihydrolipoyl]-L-lysyl-[protein] + 4 Fe(3+) + 2 hydrogen sulfide + 2 5'-deoxyadenosine + 2 L-methionine + 2 reduced [2Fe-2S]-[ferredoxin]</text>
        <dbReference type="Rhea" id="RHEA:16585"/>
        <dbReference type="Rhea" id="RHEA-COMP:9928"/>
        <dbReference type="Rhea" id="RHEA-COMP:10000"/>
        <dbReference type="Rhea" id="RHEA-COMP:10001"/>
        <dbReference type="Rhea" id="RHEA-COMP:10475"/>
        <dbReference type="Rhea" id="RHEA-COMP:14568"/>
        <dbReference type="Rhea" id="RHEA-COMP:14569"/>
        <dbReference type="ChEBI" id="CHEBI:15378"/>
        <dbReference type="ChEBI" id="CHEBI:17319"/>
        <dbReference type="ChEBI" id="CHEBI:29034"/>
        <dbReference type="ChEBI" id="CHEBI:29919"/>
        <dbReference type="ChEBI" id="CHEBI:33722"/>
        <dbReference type="ChEBI" id="CHEBI:33737"/>
        <dbReference type="ChEBI" id="CHEBI:33738"/>
        <dbReference type="ChEBI" id="CHEBI:57844"/>
        <dbReference type="ChEBI" id="CHEBI:59789"/>
        <dbReference type="ChEBI" id="CHEBI:78809"/>
        <dbReference type="ChEBI" id="CHEBI:83100"/>
        <dbReference type="EC" id="2.8.1.8"/>
    </reaction>
</comment>
<gene>
    <name evidence="9 11" type="primary">lipA</name>
    <name evidence="11" type="ORF">TGUWTKB_2480</name>
</gene>
<dbReference type="GO" id="GO:0046872">
    <property type="term" value="F:metal ion binding"/>
    <property type="evidence" value="ECO:0007669"/>
    <property type="project" value="UniProtKB-KW"/>
</dbReference>